<comment type="caution">
    <text evidence="1">The sequence shown here is derived from an EMBL/GenBank/DDBJ whole genome shotgun (WGS) entry which is preliminary data.</text>
</comment>
<dbReference type="EMBL" id="CAAALY010027853">
    <property type="protein sequence ID" value="VEL16280.1"/>
    <property type="molecule type" value="Genomic_DNA"/>
</dbReference>
<accession>A0A3S5A6I2</accession>
<reference evidence="1" key="1">
    <citation type="submission" date="2018-11" db="EMBL/GenBank/DDBJ databases">
        <authorList>
            <consortium name="Pathogen Informatics"/>
        </authorList>
    </citation>
    <scope>NUCLEOTIDE SEQUENCE</scope>
</reference>
<sequence length="157" mass="17242">MDGRFDDQLAFHLIRGRLASALSDDLSDKIGHTSCTNGSELGVAPPARNPGAAVFSLLSSVMLPLANLLEQAEQMGYLTPTCGGSRLRTWLASQTTLEQTHRVNAYLAQLRTCLTDRQRLLTHFEVHGDVRLVPAPKTFLCNPRLSYKQLGRGGWGH</sequence>
<dbReference type="AlphaFoldDB" id="A0A3S5A6I2"/>
<gene>
    <name evidence="1" type="ORF">PXEA_LOCUS9720</name>
</gene>
<protein>
    <submittedName>
        <fullName evidence="1">Uncharacterized protein</fullName>
    </submittedName>
</protein>
<evidence type="ECO:0000313" key="1">
    <source>
        <dbReference type="EMBL" id="VEL16280.1"/>
    </source>
</evidence>
<proteinExistence type="predicted"/>
<evidence type="ECO:0000313" key="2">
    <source>
        <dbReference type="Proteomes" id="UP000784294"/>
    </source>
</evidence>
<organism evidence="1 2">
    <name type="scientific">Protopolystoma xenopodis</name>
    <dbReference type="NCBI Taxonomy" id="117903"/>
    <lineage>
        <taxon>Eukaryota</taxon>
        <taxon>Metazoa</taxon>
        <taxon>Spiralia</taxon>
        <taxon>Lophotrochozoa</taxon>
        <taxon>Platyhelminthes</taxon>
        <taxon>Monogenea</taxon>
        <taxon>Polyopisthocotylea</taxon>
        <taxon>Polystomatidea</taxon>
        <taxon>Polystomatidae</taxon>
        <taxon>Protopolystoma</taxon>
    </lineage>
</organism>
<name>A0A3S5A6I2_9PLAT</name>
<keyword evidence="2" id="KW-1185">Reference proteome</keyword>
<dbReference type="Proteomes" id="UP000784294">
    <property type="component" value="Unassembled WGS sequence"/>
</dbReference>